<keyword evidence="7 9" id="KW-0414">Isoprene biosynthesis</keyword>
<evidence type="ECO:0000256" key="1">
    <source>
        <dbReference type="ARBA" id="ARBA00005094"/>
    </source>
</evidence>
<comment type="pathway">
    <text evidence="1 9">Isoprenoid biosynthesis; isopentenyl diphosphate biosynthesis via DXP pathway; isopentenyl diphosphate from 1-deoxy-D-xylulose 5-phosphate: step 1/6.</text>
</comment>
<feature type="binding site" evidence="9">
    <location>
        <position position="168"/>
    </location>
    <ligand>
        <name>1-deoxy-D-xylulose 5-phosphate</name>
        <dbReference type="ChEBI" id="CHEBI:57792"/>
    </ligand>
</feature>
<feature type="binding site" evidence="9">
    <location>
        <position position="234"/>
    </location>
    <ligand>
        <name>1-deoxy-D-xylulose 5-phosphate</name>
        <dbReference type="ChEBI" id="CHEBI:57792"/>
    </ligand>
</feature>
<feature type="binding site" evidence="9">
    <location>
        <position position="166"/>
    </location>
    <ligand>
        <name>Mn(2+)</name>
        <dbReference type="ChEBI" id="CHEBI:29035"/>
    </ligand>
</feature>
<comment type="cofactor">
    <cofactor evidence="9">
        <name>Mg(2+)</name>
        <dbReference type="ChEBI" id="CHEBI:18420"/>
    </cofactor>
    <cofactor evidence="9">
        <name>Mn(2+)</name>
        <dbReference type="ChEBI" id="CHEBI:29035"/>
    </cofactor>
</comment>
<reference evidence="13 14" key="1">
    <citation type="submission" date="2024-08" db="EMBL/GenBank/DDBJ databases">
        <title>Sulfate-reducing bacteria isolated from formation water of the oil field in Kazakhstan and description of Pseudodesulfovibrio sp.</title>
        <authorList>
            <person name="Bidzhieva S.K."/>
            <person name="Tourova T.P."/>
            <person name="Grouzdev D.S."/>
            <person name="Beletsky A.V."/>
            <person name="Sokolova D.S."/>
            <person name="Samigullina S.R."/>
            <person name="Poltaraus A.B."/>
            <person name="Avtukh A.N."/>
            <person name="Tereshina V.M."/>
            <person name="Zhaparov N.S."/>
            <person name="Mardanov A.V."/>
            <person name="Nazina T.N."/>
        </authorList>
    </citation>
    <scope>NUCLEOTIDE SEQUENCE [LARGE SCALE GENOMIC DNA]</scope>
    <source>
        <strain evidence="13 14">9FUS</strain>
    </source>
</reference>
<sequence length="400" mass="43041">MKTYISAWPASVECPPFPRRLAILGATGSIGDSALKVVAKHPERFTVTALAGGRNGQKLARLCNRFKPRYAAVLDDAARREYFAYVEDGCPTELFVGPDAYVRLAALDDMDLVLSSIVGAAGFEPTLAAAEAGKMIGLANKESLVLGGHLIRAACKASGAVILPVDSEHNALFQGLAGHGSDDELKRLILTASGGPFRGRDRAFLETVTREQALAHPNWSMGAKISIDSATLMNKGLELIEACHLYGLPPDMVDVVVHPQSIVHSLVEYVDGSQLAHLGNPDMQVPIAHCLCYPERVTVDVPRLNLATVGTLTFEEPDLDAFPCLRLAREAFDAGPSHPIALNAVNEIAVDAFLKERIGFTDIPAMIETGLDRHVPVDVSTPEAVLALDDEVRRETRARL</sequence>
<dbReference type="EC" id="1.1.1.267" evidence="9"/>
<name>A0ABV4K654_9BACT</name>
<evidence type="ECO:0000313" key="13">
    <source>
        <dbReference type="EMBL" id="MEZ7198411.1"/>
    </source>
</evidence>
<dbReference type="Gene3D" id="3.40.50.720">
    <property type="entry name" value="NAD(P)-binding Rossmann-like Domain"/>
    <property type="match status" value="1"/>
</dbReference>
<evidence type="ECO:0000259" key="11">
    <source>
        <dbReference type="Pfam" id="PF08436"/>
    </source>
</evidence>
<accession>A0ABV4K654</accession>
<dbReference type="InterPro" id="IPR036169">
    <property type="entry name" value="DXPR_C_sf"/>
</dbReference>
<dbReference type="PANTHER" id="PTHR30525">
    <property type="entry name" value="1-DEOXY-D-XYLULOSE 5-PHOSPHATE REDUCTOISOMERASE"/>
    <property type="match status" value="1"/>
</dbReference>
<feature type="binding site" evidence="9">
    <location>
        <position position="54"/>
    </location>
    <ligand>
        <name>NADPH</name>
        <dbReference type="ChEBI" id="CHEBI:57783"/>
    </ligand>
</feature>
<keyword evidence="9" id="KW-0460">Magnesium</keyword>
<keyword evidence="14" id="KW-1185">Reference proteome</keyword>
<comment type="similarity">
    <text evidence="2 9">Belongs to the DXR family.</text>
</comment>
<protein>
    <recommendedName>
        <fullName evidence="9">1-deoxy-D-xylulose 5-phosphate reductoisomerase</fullName>
        <shortName evidence="9">DXP reductoisomerase</shortName>
        <ecNumber evidence="9">1.1.1.267</ecNumber>
    </recommendedName>
    <alternativeName>
        <fullName evidence="9">1-deoxyxylulose-5-phosphate reductoisomerase</fullName>
    </alternativeName>
    <alternativeName>
        <fullName evidence="9">2-C-methyl-D-erythritol 4-phosphate synthase</fullName>
    </alternativeName>
</protein>
<feature type="binding site" evidence="9">
    <location>
        <position position="235"/>
    </location>
    <ligand>
        <name>1-deoxy-D-xylulose 5-phosphate</name>
        <dbReference type="ChEBI" id="CHEBI:57792"/>
    </ligand>
</feature>
<dbReference type="SUPFAM" id="SSF55347">
    <property type="entry name" value="Glyceraldehyde-3-phosphate dehydrogenase-like, C-terminal domain"/>
    <property type="match status" value="1"/>
</dbReference>
<dbReference type="EMBL" id="JBGLYH010000067">
    <property type="protein sequence ID" value="MEZ7198411.1"/>
    <property type="molecule type" value="Genomic_DNA"/>
</dbReference>
<dbReference type="HAMAP" id="MF_00183">
    <property type="entry name" value="DXP_reductoisom"/>
    <property type="match status" value="1"/>
</dbReference>
<feature type="binding site" evidence="9">
    <location>
        <position position="30"/>
    </location>
    <ligand>
        <name>NADPH</name>
        <dbReference type="ChEBI" id="CHEBI:57783"/>
    </ligand>
</feature>
<feature type="binding site" evidence="9">
    <location>
        <position position="28"/>
    </location>
    <ligand>
        <name>NADPH</name>
        <dbReference type="ChEBI" id="CHEBI:57783"/>
    </ligand>
</feature>
<keyword evidence="4 9" id="KW-0521">NADP</keyword>
<evidence type="ECO:0000256" key="3">
    <source>
        <dbReference type="ARBA" id="ARBA00022723"/>
    </source>
</evidence>
<dbReference type="PIRSF" id="PIRSF006205">
    <property type="entry name" value="Dxp_reductismrs"/>
    <property type="match status" value="1"/>
</dbReference>
<feature type="binding site" evidence="9">
    <location>
        <position position="238"/>
    </location>
    <ligand>
        <name>Mn(2+)</name>
        <dbReference type="ChEBI" id="CHEBI:29035"/>
    </ligand>
</feature>
<dbReference type="SUPFAM" id="SSF51735">
    <property type="entry name" value="NAD(P)-binding Rossmann-fold domains"/>
    <property type="match status" value="1"/>
</dbReference>
<dbReference type="InterPro" id="IPR003821">
    <property type="entry name" value="DXP_reductoisomerase"/>
</dbReference>
<dbReference type="InterPro" id="IPR013644">
    <property type="entry name" value="DXP_reductoisomerase_C"/>
</dbReference>
<evidence type="ECO:0000256" key="6">
    <source>
        <dbReference type="ARBA" id="ARBA00023211"/>
    </source>
</evidence>
<feature type="binding site" evidence="9">
    <location>
        <position position="55"/>
    </location>
    <ligand>
        <name>NADPH</name>
        <dbReference type="ChEBI" id="CHEBI:57783"/>
    </ligand>
</feature>
<keyword evidence="6 9" id="KW-0464">Manganese</keyword>
<feature type="binding site" evidence="9">
    <location>
        <position position="142"/>
    </location>
    <ligand>
        <name>NADPH</name>
        <dbReference type="ChEBI" id="CHEBI:57783"/>
    </ligand>
</feature>
<dbReference type="Proteomes" id="UP001568698">
    <property type="component" value="Unassembled WGS sequence"/>
</dbReference>
<comment type="function">
    <text evidence="9">Catalyzes the NADPH-dependent rearrangement and reduction of 1-deoxy-D-xylulose-5-phosphate (DXP) to 2-C-methyl-D-erythritol 4-phosphate (MEP).</text>
</comment>
<dbReference type="PANTHER" id="PTHR30525:SF0">
    <property type="entry name" value="1-DEOXY-D-XYLULOSE 5-PHOSPHATE REDUCTOISOMERASE, CHLOROPLASTIC"/>
    <property type="match status" value="1"/>
</dbReference>
<dbReference type="InterPro" id="IPR013512">
    <property type="entry name" value="DXP_reductoisomerase_N"/>
</dbReference>
<proteinExistence type="inferred from homology"/>
<feature type="binding site" evidence="9">
    <location>
        <position position="238"/>
    </location>
    <ligand>
        <name>1-deoxy-D-xylulose 5-phosphate</name>
        <dbReference type="ChEBI" id="CHEBI:57792"/>
    </ligand>
</feature>
<feature type="binding site" evidence="9">
    <location>
        <position position="140"/>
    </location>
    <ligand>
        <name>NADPH</name>
        <dbReference type="ChEBI" id="CHEBI:57783"/>
    </ligand>
</feature>
<evidence type="ECO:0000256" key="4">
    <source>
        <dbReference type="ARBA" id="ARBA00022857"/>
    </source>
</evidence>
<feature type="binding site" evidence="9">
    <location>
        <position position="53"/>
    </location>
    <ligand>
        <name>NADPH</name>
        <dbReference type="ChEBI" id="CHEBI:57783"/>
    </ligand>
</feature>
<feature type="binding site" evidence="9">
    <location>
        <position position="167"/>
    </location>
    <ligand>
        <name>1-deoxy-D-xylulose 5-phosphate</name>
        <dbReference type="ChEBI" id="CHEBI:57792"/>
    </ligand>
</feature>
<comment type="catalytic activity">
    <reaction evidence="8">
        <text>2-C-methyl-D-erythritol 4-phosphate + NADP(+) = 1-deoxy-D-xylulose 5-phosphate + NADPH + H(+)</text>
        <dbReference type="Rhea" id="RHEA:13717"/>
        <dbReference type="ChEBI" id="CHEBI:15378"/>
        <dbReference type="ChEBI" id="CHEBI:57783"/>
        <dbReference type="ChEBI" id="CHEBI:57792"/>
        <dbReference type="ChEBI" id="CHEBI:58262"/>
        <dbReference type="ChEBI" id="CHEBI:58349"/>
        <dbReference type="EC" id="1.1.1.267"/>
    </reaction>
    <physiologicalReaction direction="right-to-left" evidence="8">
        <dbReference type="Rhea" id="RHEA:13719"/>
    </physiologicalReaction>
</comment>
<dbReference type="Gene3D" id="1.10.1740.10">
    <property type="match status" value="1"/>
</dbReference>
<dbReference type="NCBIfam" id="TIGR00243">
    <property type="entry name" value="Dxr"/>
    <property type="match status" value="1"/>
</dbReference>
<evidence type="ECO:0000256" key="2">
    <source>
        <dbReference type="ARBA" id="ARBA00006825"/>
    </source>
</evidence>
<dbReference type="RefSeq" id="WP_371387901.1">
    <property type="nucleotide sequence ID" value="NZ_JBGLYH010000067.1"/>
</dbReference>
<feature type="binding site" evidence="9">
    <location>
        <position position="29"/>
    </location>
    <ligand>
        <name>NADPH</name>
        <dbReference type="ChEBI" id="CHEBI:57783"/>
    </ligand>
</feature>
<feature type="binding site" evidence="9">
    <location>
        <position position="229"/>
    </location>
    <ligand>
        <name>1-deoxy-D-xylulose 5-phosphate</name>
        <dbReference type="ChEBI" id="CHEBI:57792"/>
    </ligand>
</feature>
<feature type="binding site" evidence="9">
    <location>
        <position position="216"/>
    </location>
    <ligand>
        <name>1-deoxy-D-xylulose 5-phosphate</name>
        <dbReference type="ChEBI" id="CHEBI:57792"/>
    </ligand>
</feature>
<feature type="binding site" evidence="9">
    <location>
        <position position="193"/>
    </location>
    <ligand>
        <name>1-deoxy-D-xylulose 5-phosphate</name>
        <dbReference type="ChEBI" id="CHEBI:57792"/>
    </ligand>
</feature>
<evidence type="ECO:0000256" key="7">
    <source>
        <dbReference type="ARBA" id="ARBA00023229"/>
    </source>
</evidence>
<evidence type="ECO:0000256" key="5">
    <source>
        <dbReference type="ARBA" id="ARBA00023002"/>
    </source>
</evidence>
<evidence type="ECO:0000256" key="9">
    <source>
        <dbReference type="HAMAP-Rule" id="MF_00183"/>
    </source>
</evidence>
<evidence type="ECO:0000313" key="14">
    <source>
        <dbReference type="Proteomes" id="UP001568698"/>
    </source>
</evidence>
<organism evidence="13 14">
    <name type="scientific">Pseudodesulfovibrio karagichevae</name>
    <dbReference type="NCBI Taxonomy" id="3239305"/>
    <lineage>
        <taxon>Bacteria</taxon>
        <taxon>Pseudomonadati</taxon>
        <taxon>Thermodesulfobacteriota</taxon>
        <taxon>Desulfovibrionia</taxon>
        <taxon>Desulfovibrionales</taxon>
        <taxon>Desulfovibrionaceae</taxon>
    </lineage>
</organism>
<evidence type="ECO:0000259" key="10">
    <source>
        <dbReference type="Pfam" id="PF02670"/>
    </source>
</evidence>
<evidence type="ECO:0000259" key="12">
    <source>
        <dbReference type="Pfam" id="PF13288"/>
    </source>
</evidence>
<feature type="domain" description="1-deoxy-D-xylulose 5-phosphate reductoisomerase C-terminal" evidence="11">
    <location>
        <begin position="162"/>
        <end position="246"/>
    </location>
</feature>
<dbReference type="SUPFAM" id="SSF69055">
    <property type="entry name" value="1-deoxy-D-xylulose-5-phosphate reductoisomerase, C-terminal domain"/>
    <property type="match status" value="1"/>
</dbReference>
<dbReference type="Pfam" id="PF02670">
    <property type="entry name" value="DXP_reductoisom"/>
    <property type="match status" value="1"/>
</dbReference>
<dbReference type="Pfam" id="PF13288">
    <property type="entry name" value="DXPR_C"/>
    <property type="match status" value="1"/>
</dbReference>
<keyword evidence="3 9" id="KW-0479">Metal-binding</keyword>
<dbReference type="InterPro" id="IPR036291">
    <property type="entry name" value="NAD(P)-bd_dom_sf"/>
</dbReference>
<dbReference type="InterPro" id="IPR026877">
    <property type="entry name" value="DXPR_C"/>
</dbReference>
<comment type="caution">
    <text evidence="13">The sequence shown here is derived from an EMBL/GenBank/DDBJ whole genome shotgun (WGS) entry which is preliminary data.</text>
</comment>
<feature type="binding site" evidence="9">
    <location>
        <position position="168"/>
    </location>
    <ligand>
        <name>Mn(2+)</name>
        <dbReference type="ChEBI" id="CHEBI:29035"/>
    </ligand>
</feature>
<keyword evidence="5 9" id="KW-0560">Oxidoreductase</keyword>
<feature type="binding site" evidence="9">
    <location>
        <position position="27"/>
    </location>
    <ligand>
        <name>NADPH</name>
        <dbReference type="ChEBI" id="CHEBI:57783"/>
    </ligand>
</feature>
<evidence type="ECO:0000256" key="8">
    <source>
        <dbReference type="ARBA" id="ARBA00048543"/>
    </source>
</evidence>
<dbReference type="GO" id="GO:0030604">
    <property type="term" value="F:1-deoxy-D-xylulose-5-phosphate reductoisomerase activity"/>
    <property type="evidence" value="ECO:0007669"/>
    <property type="project" value="UniProtKB-EC"/>
</dbReference>
<feature type="domain" description="1-deoxy-D-xylulose 5-phosphate reductoisomerase N-terminal" evidence="10">
    <location>
        <begin position="21"/>
        <end position="148"/>
    </location>
</feature>
<feature type="binding site" evidence="9">
    <location>
        <position position="141"/>
    </location>
    <ligand>
        <name>1-deoxy-D-xylulose 5-phosphate</name>
        <dbReference type="ChEBI" id="CHEBI:57792"/>
    </ligand>
</feature>
<dbReference type="Pfam" id="PF08436">
    <property type="entry name" value="DXP_redisom_C"/>
    <property type="match status" value="1"/>
</dbReference>
<feature type="binding site" evidence="9">
    <location>
        <position position="222"/>
    </location>
    <ligand>
        <name>NADPH</name>
        <dbReference type="ChEBI" id="CHEBI:57783"/>
    </ligand>
</feature>
<feature type="domain" description="DXP reductoisomerase C-terminal" evidence="12">
    <location>
        <begin position="278"/>
        <end position="394"/>
    </location>
</feature>
<gene>
    <name evidence="9 13" type="primary">dxr</name>
    <name evidence="13" type="ORF">AB6M95_16800</name>
</gene>